<evidence type="ECO:0000256" key="1">
    <source>
        <dbReference type="ARBA" id="ARBA00001946"/>
    </source>
</evidence>
<dbReference type="GO" id="GO:0005737">
    <property type="term" value="C:cytoplasm"/>
    <property type="evidence" value="ECO:0007669"/>
    <property type="project" value="TreeGrafter"/>
</dbReference>
<evidence type="ECO:0000256" key="2">
    <source>
        <dbReference type="ARBA" id="ARBA00006706"/>
    </source>
</evidence>
<evidence type="ECO:0000256" key="5">
    <source>
        <dbReference type="ARBA" id="ARBA00022842"/>
    </source>
</evidence>
<proteinExistence type="inferred from homology"/>
<dbReference type="SUPFAM" id="SSF48576">
    <property type="entry name" value="Terpenoid synthases"/>
    <property type="match status" value="2"/>
</dbReference>
<feature type="compositionally biased region" description="Gly residues" evidence="7">
    <location>
        <begin position="39"/>
        <end position="49"/>
    </location>
</feature>
<dbReference type="STRING" id="69332.A0A388L5B2"/>
<sequence length="340" mass="38708">MERRRRMWMRRTRRIARTMRRRSRDGGGEEMDGGKRGRAGGGGQGGGGDMDGEEGEDTRKGRRRGGIEDEEVRGGGGDKEDEEGQEEEDEQEEEEEEGEETKRRREEETWRMRKGRRSKDDFLDCYGDPDYIGKVGTDIEDSKCSWLVVKALESANEEQTSRIEVGFIAVNDGILLNCHVYRILKKHFGNAPFYAQLVDLFTEVTFQTASGQLLDLITSPEGRVACAMVLAGEKDQERFATANGILVQMGTYFQAQDDFLDCYGDPDYIGKVGTDIEDSKCSWLVVKALESANEEQTSRIEANYGKPERFHVDEVKRVYNELKLKTVFHSFLAKIYQRSK</sequence>
<dbReference type="AlphaFoldDB" id="A0A388L5B2"/>
<reference evidence="8 9" key="1">
    <citation type="journal article" date="2018" name="Cell">
        <title>The Chara Genome: Secondary Complexity and Implications for Plant Terrestrialization.</title>
        <authorList>
            <person name="Nishiyama T."/>
            <person name="Sakayama H."/>
            <person name="Vries J.D."/>
            <person name="Buschmann H."/>
            <person name="Saint-Marcoux D."/>
            <person name="Ullrich K.K."/>
            <person name="Haas F.B."/>
            <person name="Vanderstraeten L."/>
            <person name="Becker D."/>
            <person name="Lang D."/>
            <person name="Vosolsobe S."/>
            <person name="Rombauts S."/>
            <person name="Wilhelmsson P.K.I."/>
            <person name="Janitza P."/>
            <person name="Kern R."/>
            <person name="Heyl A."/>
            <person name="Rumpler F."/>
            <person name="Villalobos L.I.A.C."/>
            <person name="Clay J.M."/>
            <person name="Skokan R."/>
            <person name="Toyoda A."/>
            <person name="Suzuki Y."/>
            <person name="Kagoshima H."/>
            <person name="Schijlen E."/>
            <person name="Tajeshwar N."/>
            <person name="Catarino B."/>
            <person name="Hetherington A.J."/>
            <person name="Saltykova A."/>
            <person name="Bonnot C."/>
            <person name="Breuninger H."/>
            <person name="Symeonidi A."/>
            <person name="Radhakrishnan G.V."/>
            <person name="Van Nieuwerburgh F."/>
            <person name="Deforce D."/>
            <person name="Chang C."/>
            <person name="Karol K.G."/>
            <person name="Hedrich R."/>
            <person name="Ulvskov P."/>
            <person name="Glockner G."/>
            <person name="Delwiche C.F."/>
            <person name="Petrasek J."/>
            <person name="Van de Peer Y."/>
            <person name="Friml J."/>
            <person name="Beilby M."/>
            <person name="Dolan L."/>
            <person name="Kohara Y."/>
            <person name="Sugano S."/>
            <person name="Fujiyama A."/>
            <person name="Delaux P.-M."/>
            <person name="Quint M."/>
            <person name="TheiBen G."/>
            <person name="Hagemann M."/>
            <person name="Harholt J."/>
            <person name="Dunand C."/>
            <person name="Zachgo S."/>
            <person name="Langdale J."/>
            <person name="Maumus F."/>
            <person name="Straeten D.V.D."/>
            <person name="Gould S.B."/>
            <person name="Rensing S.A."/>
        </authorList>
    </citation>
    <scope>NUCLEOTIDE SEQUENCE [LARGE SCALE GENOMIC DNA]</scope>
    <source>
        <strain evidence="8 9">S276</strain>
    </source>
</reference>
<protein>
    <recommendedName>
        <fullName evidence="10">Farnesyl diphosphate synthase</fullName>
    </recommendedName>
</protein>
<evidence type="ECO:0008006" key="10">
    <source>
        <dbReference type="Google" id="ProtNLM"/>
    </source>
</evidence>
<dbReference type="Proteomes" id="UP000265515">
    <property type="component" value="Unassembled WGS sequence"/>
</dbReference>
<comment type="cofactor">
    <cofactor evidence="1">
        <name>Mg(2+)</name>
        <dbReference type="ChEBI" id="CHEBI:18420"/>
    </cofactor>
</comment>
<accession>A0A388L5B2</accession>
<dbReference type="EMBL" id="BFEA01000269">
    <property type="protein sequence ID" value="GBG77500.1"/>
    <property type="molecule type" value="Genomic_DNA"/>
</dbReference>
<feature type="region of interest" description="Disordered" evidence="7">
    <location>
        <begin position="1"/>
        <end position="113"/>
    </location>
</feature>
<comment type="similarity">
    <text evidence="2 6">Belongs to the FPP/GGPP synthase family.</text>
</comment>
<evidence type="ECO:0000256" key="3">
    <source>
        <dbReference type="ARBA" id="ARBA00022679"/>
    </source>
</evidence>
<evidence type="ECO:0000256" key="6">
    <source>
        <dbReference type="RuleBase" id="RU004466"/>
    </source>
</evidence>
<dbReference type="PANTHER" id="PTHR11525">
    <property type="entry name" value="FARNESYL-PYROPHOSPHATE SYNTHETASE"/>
    <property type="match status" value="1"/>
</dbReference>
<dbReference type="InterPro" id="IPR039702">
    <property type="entry name" value="FPS1-like"/>
</dbReference>
<evidence type="ECO:0000313" key="9">
    <source>
        <dbReference type="Proteomes" id="UP000265515"/>
    </source>
</evidence>
<dbReference type="Gene3D" id="1.10.600.10">
    <property type="entry name" value="Farnesyl Diphosphate Synthase"/>
    <property type="match status" value="3"/>
</dbReference>
<dbReference type="OrthoDB" id="10257492at2759"/>
<keyword evidence="3 6" id="KW-0808">Transferase</keyword>
<evidence type="ECO:0000313" key="8">
    <source>
        <dbReference type="EMBL" id="GBG77500.1"/>
    </source>
</evidence>
<dbReference type="Gramene" id="GBG77500">
    <property type="protein sequence ID" value="GBG77500"/>
    <property type="gene ID" value="CBR_g23945"/>
</dbReference>
<evidence type="ECO:0000256" key="7">
    <source>
        <dbReference type="SAM" id="MobiDB-lite"/>
    </source>
</evidence>
<evidence type="ECO:0000256" key="4">
    <source>
        <dbReference type="ARBA" id="ARBA00022723"/>
    </source>
</evidence>
<name>A0A388L5B2_CHABU</name>
<comment type="caution">
    <text evidence="8">The sequence shown here is derived from an EMBL/GenBank/DDBJ whole genome shotgun (WGS) entry which is preliminary data.</text>
</comment>
<dbReference type="Pfam" id="PF00348">
    <property type="entry name" value="polyprenyl_synt"/>
    <property type="match status" value="3"/>
</dbReference>
<keyword evidence="5" id="KW-0460">Magnesium</keyword>
<feature type="compositionally biased region" description="Basic residues" evidence="7">
    <location>
        <begin position="1"/>
        <end position="23"/>
    </location>
</feature>
<dbReference type="PANTHER" id="PTHR11525:SF0">
    <property type="entry name" value="FARNESYL PYROPHOSPHATE SYNTHASE"/>
    <property type="match status" value="1"/>
</dbReference>
<dbReference type="GO" id="GO:0045337">
    <property type="term" value="P:farnesyl diphosphate biosynthetic process"/>
    <property type="evidence" value="ECO:0007669"/>
    <property type="project" value="TreeGrafter"/>
</dbReference>
<feature type="compositionally biased region" description="Basic and acidic residues" evidence="7">
    <location>
        <begin position="100"/>
        <end position="111"/>
    </location>
</feature>
<keyword evidence="4" id="KW-0479">Metal-binding</keyword>
<keyword evidence="9" id="KW-1185">Reference proteome</keyword>
<dbReference type="InterPro" id="IPR008949">
    <property type="entry name" value="Isoprenoid_synthase_dom_sf"/>
</dbReference>
<dbReference type="InterPro" id="IPR000092">
    <property type="entry name" value="Polyprenyl_synt"/>
</dbReference>
<dbReference type="GO" id="GO:0046872">
    <property type="term" value="F:metal ion binding"/>
    <property type="evidence" value="ECO:0007669"/>
    <property type="project" value="UniProtKB-KW"/>
</dbReference>
<dbReference type="GO" id="GO:0004161">
    <property type="term" value="F:dimethylallyltranstransferase activity"/>
    <property type="evidence" value="ECO:0007669"/>
    <property type="project" value="TreeGrafter"/>
</dbReference>
<gene>
    <name evidence="8" type="ORF">CBR_g23945</name>
</gene>
<feature type="compositionally biased region" description="Basic and acidic residues" evidence="7">
    <location>
        <begin position="24"/>
        <end position="35"/>
    </location>
</feature>
<feature type="compositionally biased region" description="Acidic residues" evidence="7">
    <location>
        <begin position="79"/>
        <end position="99"/>
    </location>
</feature>
<organism evidence="8 9">
    <name type="scientific">Chara braunii</name>
    <name type="common">Braun's stonewort</name>
    <dbReference type="NCBI Taxonomy" id="69332"/>
    <lineage>
        <taxon>Eukaryota</taxon>
        <taxon>Viridiplantae</taxon>
        <taxon>Streptophyta</taxon>
        <taxon>Charophyceae</taxon>
        <taxon>Charales</taxon>
        <taxon>Characeae</taxon>
        <taxon>Chara</taxon>
    </lineage>
</organism>
<dbReference type="GO" id="GO:0004337">
    <property type="term" value="F:(2E,6E)-farnesyl diphosphate synthase activity"/>
    <property type="evidence" value="ECO:0007669"/>
    <property type="project" value="TreeGrafter"/>
</dbReference>